<dbReference type="SUPFAM" id="SSF56112">
    <property type="entry name" value="Protein kinase-like (PK-like)"/>
    <property type="match status" value="1"/>
</dbReference>
<dbReference type="Gene3D" id="3.30.200.20">
    <property type="entry name" value="Phosphorylase Kinase, domain 1"/>
    <property type="match status" value="1"/>
</dbReference>
<dbReference type="InterPro" id="IPR011009">
    <property type="entry name" value="Kinase-like_dom_sf"/>
</dbReference>
<dbReference type="PROSITE" id="PS00107">
    <property type="entry name" value="PROTEIN_KINASE_ATP"/>
    <property type="match status" value="1"/>
</dbReference>
<reference evidence="8 9" key="1">
    <citation type="submission" date="2024-06" db="EMBL/GenBank/DDBJ databases">
        <title>The Natural Products Discovery Center: Release of the First 8490 Sequenced Strains for Exploring Actinobacteria Biosynthetic Diversity.</title>
        <authorList>
            <person name="Kalkreuter E."/>
            <person name="Kautsar S.A."/>
            <person name="Yang D."/>
            <person name="Bader C.D."/>
            <person name="Teijaro C.N."/>
            <person name="Fluegel L."/>
            <person name="Davis C.M."/>
            <person name="Simpson J.R."/>
            <person name="Lauterbach L."/>
            <person name="Steele A.D."/>
            <person name="Gui C."/>
            <person name="Meng S."/>
            <person name="Li G."/>
            <person name="Viehrig K."/>
            <person name="Ye F."/>
            <person name="Su P."/>
            <person name="Kiefer A.F."/>
            <person name="Nichols A."/>
            <person name="Cepeda A.J."/>
            <person name="Yan W."/>
            <person name="Fan B."/>
            <person name="Jiang Y."/>
            <person name="Adhikari A."/>
            <person name="Zheng C.-J."/>
            <person name="Schuster L."/>
            <person name="Cowan T.M."/>
            <person name="Smanski M.J."/>
            <person name="Chevrette M.G."/>
            <person name="De Carvalho L.P.S."/>
            <person name="Shen B."/>
        </authorList>
    </citation>
    <scope>NUCLEOTIDE SEQUENCE [LARGE SCALE GENOMIC DNA]</scope>
    <source>
        <strain evidence="8 9">NPDC033039</strain>
    </source>
</reference>
<feature type="compositionally biased region" description="Basic and acidic residues" evidence="6">
    <location>
        <begin position="283"/>
        <end position="297"/>
    </location>
</feature>
<evidence type="ECO:0000256" key="1">
    <source>
        <dbReference type="ARBA" id="ARBA00022679"/>
    </source>
</evidence>
<dbReference type="PANTHER" id="PTHR43289:SF34">
    <property type="entry name" value="SERINE_THREONINE-PROTEIN KINASE YBDM-RELATED"/>
    <property type="match status" value="1"/>
</dbReference>
<organism evidence="8 9">
    <name type="scientific">Streptomyces catenulae</name>
    <dbReference type="NCBI Taxonomy" id="66875"/>
    <lineage>
        <taxon>Bacteria</taxon>
        <taxon>Bacillati</taxon>
        <taxon>Actinomycetota</taxon>
        <taxon>Actinomycetes</taxon>
        <taxon>Kitasatosporales</taxon>
        <taxon>Streptomycetaceae</taxon>
        <taxon>Streptomyces</taxon>
    </lineage>
</organism>
<evidence type="ECO:0000313" key="9">
    <source>
        <dbReference type="Proteomes" id="UP001550853"/>
    </source>
</evidence>
<dbReference type="SMART" id="SM00220">
    <property type="entry name" value="S_TKc"/>
    <property type="match status" value="1"/>
</dbReference>
<dbReference type="Gene3D" id="3.40.190.10">
    <property type="entry name" value="Periplasmic binding protein-like II"/>
    <property type="match status" value="2"/>
</dbReference>
<dbReference type="PROSITE" id="PS50011">
    <property type="entry name" value="PROTEIN_KINASE_DOM"/>
    <property type="match status" value="1"/>
</dbReference>
<dbReference type="SMART" id="SM00079">
    <property type="entry name" value="PBPe"/>
    <property type="match status" value="1"/>
</dbReference>
<feature type="region of interest" description="Disordered" evidence="6">
    <location>
        <begin position="403"/>
        <end position="432"/>
    </location>
</feature>
<keyword evidence="9" id="KW-1185">Reference proteome</keyword>
<dbReference type="InterPro" id="IPR001638">
    <property type="entry name" value="Solute-binding_3/MltF_N"/>
</dbReference>
<dbReference type="RefSeq" id="WP_051739730.1">
    <property type="nucleotide sequence ID" value="NZ_JBEZVI010000028.1"/>
</dbReference>
<sequence length="674" mass="69064">MGDPRQIGPFRMVGLLGGGGMGRVYLGRGADGRTVAVKTARAELADDRGFRKRFAREVAAARQVGGAFVAPVVDAAPHDEIPWMATEYVPGVSLSDAVHDTGPLPVPTVRALTAGLLQALAAVHAQGLVHRDLKPSNILLTADGPRVIDFGIAHSATDTALTATGAALGTPGFMAPEQLTLSGGEITGAADVFALGGVLVHAATGSGPYGSAEPQILMYRTVHEQPRLDGLPESLRALASACLVKEPERRPAVADLAARVGAPGPYGNWLPEPVTAQLRSLSDRLRDPRRPGPDGTDRTPNPLAPGAATPPAAPWGAAAPPHALPTAPAAVPAAAPTPPQGRYGPAPVMPPPGETGDTGQTGETAPGGRPGGGGRTRRGALAGLSAVGVGALTWFLWPAGEAGRDPSVGATPPGRKPSSGRSPRAGLPAGIRDRGRLVVGSDLSYAPMGFVKEGRPAGLDIELARALGRDLGIEVKISNGSFGALLPGLASGRYDLVISALADTEDRQRGPHAAPSGVDLVDYLRSGFALVVPRAARATVKGLDDLTGKVVAVQQGSAAREHLAGLGPRKPKVRTFATAEEAYTDVLKGGSDACLDEYPAAVRALVVHTALVTTGGQIAPRPLGIAVAKSQPDLRDAVRVSLDRLIEDGTYGKILGKWDMTECAVERAEINGGS</sequence>
<dbReference type="Proteomes" id="UP001550853">
    <property type="component" value="Unassembled WGS sequence"/>
</dbReference>
<evidence type="ECO:0000259" key="7">
    <source>
        <dbReference type="PROSITE" id="PS50011"/>
    </source>
</evidence>
<dbReference type="SMART" id="SM00062">
    <property type="entry name" value="PBPb"/>
    <property type="match status" value="1"/>
</dbReference>
<keyword evidence="2 5" id="KW-0547">Nucleotide-binding</keyword>
<dbReference type="Pfam" id="PF00069">
    <property type="entry name" value="Pkinase"/>
    <property type="match status" value="1"/>
</dbReference>
<dbReference type="InterPro" id="IPR017441">
    <property type="entry name" value="Protein_kinase_ATP_BS"/>
</dbReference>
<keyword evidence="3" id="KW-0418">Kinase</keyword>
<protein>
    <submittedName>
        <fullName evidence="8">Transporter substrate-binding domain-containing protein</fullName>
    </submittedName>
</protein>
<proteinExistence type="predicted"/>
<dbReference type="InterPro" id="IPR001320">
    <property type="entry name" value="Iontro_rcpt_C"/>
</dbReference>
<evidence type="ECO:0000256" key="5">
    <source>
        <dbReference type="PROSITE-ProRule" id="PRU10141"/>
    </source>
</evidence>
<dbReference type="PROSITE" id="PS00108">
    <property type="entry name" value="PROTEIN_KINASE_ST"/>
    <property type="match status" value="1"/>
</dbReference>
<evidence type="ECO:0000256" key="3">
    <source>
        <dbReference type="ARBA" id="ARBA00022777"/>
    </source>
</evidence>
<dbReference type="Gene3D" id="1.10.510.10">
    <property type="entry name" value="Transferase(Phosphotransferase) domain 1"/>
    <property type="match status" value="1"/>
</dbReference>
<name>A0ABV2Z6P6_9ACTN</name>
<dbReference type="CDD" id="cd13530">
    <property type="entry name" value="PBP2_peptides_like"/>
    <property type="match status" value="1"/>
</dbReference>
<evidence type="ECO:0000256" key="4">
    <source>
        <dbReference type="ARBA" id="ARBA00022840"/>
    </source>
</evidence>
<accession>A0ABV2Z6P6</accession>
<feature type="compositionally biased region" description="Low complexity" evidence="6">
    <location>
        <begin position="298"/>
        <end position="334"/>
    </location>
</feature>
<evidence type="ECO:0000313" key="8">
    <source>
        <dbReference type="EMBL" id="MEU3713680.1"/>
    </source>
</evidence>
<dbReference type="PANTHER" id="PTHR43289">
    <property type="entry name" value="MITOGEN-ACTIVATED PROTEIN KINASE KINASE KINASE 20-RELATED"/>
    <property type="match status" value="1"/>
</dbReference>
<dbReference type="CDD" id="cd14014">
    <property type="entry name" value="STKc_PknB_like"/>
    <property type="match status" value="1"/>
</dbReference>
<dbReference type="InterPro" id="IPR008271">
    <property type="entry name" value="Ser/Thr_kinase_AS"/>
</dbReference>
<feature type="domain" description="Protein kinase" evidence="7">
    <location>
        <begin position="10"/>
        <end position="270"/>
    </location>
</feature>
<dbReference type="Pfam" id="PF00497">
    <property type="entry name" value="SBP_bac_3"/>
    <property type="match status" value="1"/>
</dbReference>
<feature type="compositionally biased region" description="Low complexity" evidence="6">
    <location>
        <begin position="412"/>
        <end position="426"/>
    </location>
</feature>
<feature type="compositionally biased region" description="Low complexity" evidence="6">
    <location>
        <begin position="354"/>
        <end position="367"/>
    </location>
</feature>
<gene>
    <name evidence="8" type="ORF">AB0E61_26740</name>
</gene>
<feature type="binding site" evidence="5">
    <location>
        <position position="38"/>
    </location>
    <ligand>
        <name>ATP</name>
        <dbReference type="ChEBI" id="CHEBI:30616"/>
    </ligand>
</feature>
<dbReference type="SUPFAM" id="SSF53850">
    <property type="entry name" value="Periplasmic binding protein-like II"/>
    <property type="match status" value="1"/>
</dbReference>
<keyword evidence="4 5" id="KW-0067">ATP-binding</keyword>
<keyword evidence="1" id="KW-0808">Transferase</keyword>
<evidence type="ECO:0000256" key="2">
    <source>
        <dbReference type="ARBA" id="ARBA00022741"/>
    </source>
</evidence>
<evidence type="ECO:0000256" key="6">
    <source>
        <dbReference type="SAM" id="MobiDB-lite"/>
    </source>
</evidence>
<dbReference type="InterPro" id="IPR000719">
    <property type="entry name" value="Prot_kinase_dom"/>
</dbReference>
<feature type="region of interest" description="Disordered" evidence="6">
    <location>
        <begin position="283"/>
        <end position="379"/>
    </location>
</feature>
<comment type="caution">
    <text evidence="8">The sequence shown here is derived from an EMBL/GenBank/DDBJ whole genome shotgun (WGS) entry which is preliminary data.</text>
</comment>
<dbReference type="EMBL" id="JBEZVI010000028">
    <property type="protein sequence ID" value="MEU3713680.1"/>
    <property type="molecule type" value="Genomic_DNA"/>
</dbReference>